<keyword evidence="1" id="KW-1133">Transmembrane helix</keyword>
<dbReference type="InterPro" id="IPR029021">
    <property type="entry name" value="Prot-tyrosine_phosphatase-like"/>
</dbReference>
<dbReference type="GO" id="GO:0016740">
    <property type="term" value="F:transferase activity"/>
    <property type="evidence" value="ECO:0007669"/>
    <property type="project" value="UniProtKB-KW"/>
</dbReference>
<evidence type="ECO:0000313" key="4">
    <source>
        <dbReference type="Proteomes" id="UP001223520"/>
    </source>
</evidence>
<organism evidence="3 4">
    <name type="scientific">Halotia branconii CENA392</name>
    <dbReference type="NCBI Taxonomy" id="1539056"/>
    <lineage>
        <taxon>Bacteria</taxon>
        <taxon>Bacillati</taxon>
        <taxon>Cyanobacteriota</taxon>
        <taxon>Cyanophyceae</taxon>
        <taxon>Nostocales</taxon>
        <taxon>Nodulariaceae</taxon>
        <taxon>Halotia</taxon>
    </lineage>
</organism>
<feature type="transmembrane region" description="Helical" evidence="1">
    <location>
        <begin position="94"/>
        <end position="112"/>
    </location>
</feature>
<dbReference type="KEGG" id="hbq:QI031_28720"/>
<keyword evidence="4" id="KW-1185">Reference proteome</keyword>
<keyword evidence="3" id="KW-0808">Transferase</keyword>
<accession>A0AAJ6NSC6</accession>
<proteinExistence type="predicted"/>
<dbReference type="EMBL" id="CP124543">
    <property type="protein sequence ID" value="WGV25658.1"/>
    <property type="molecule type" value="Genomic_DNA"/>
</dbReference>
<sequence length="132" mass="14943">MKIVRKINNELAIAGQITLEQLPQIAQEGFKSVLNLRSPNEQGFLNSEPEKVEFLGLSYINIPVKSEVMNDETATSLLEQINKLSKPLLMHCDYAMRSAVIVLMYIVIWQGATLQQAFKQVEKFGLFRTVSD</sequence>
<dbReference type="SUPFAM" id="SSF52799">
    <property type="entry name" value="(Phosphotyrosine protein) phosphatases II"/>
    <property type="match status" value="1"/>
</dbReference>
<keyword evidence="1" id="KW-0812">Transmembrane</keyword>
<evidence type="ECO:0000313" key="3">
    <source>
        <dbReference type="EMBL" id="WGV25658.1"/>
    </source>
</evidence>
<evidence type="ECO:0000256" key="1">
    <source>
        <dbReference type="SAM" id="Phobius"/>
    </source>
</evidence>
<dbReference type="InterPro" id="IPR005939">
    <property type="entry name" value="BLH_phosphatase-like"/>
</dbReference>
<dbReference type="AlphaFoldDB" id="A0AAJ6NSC6"/>
<reference evidence="3 4" key="1">
    <citation type="journal article" date="2023" name="Limnol Oceanogr Lett">
        <title>Environmental adaptations by the intertidal Antarctic cyanobacterium Halotia branconii CENA392 as revealed using long-read genome sequencing.</title>
        <authorList>
            <person name="Dextro R.B."/>
            <person name="Delbaje E."/>
            <person name="Freitas P.N.N."/>
            <person name="Geraldes V."/>
            <person name="Pinto E."/>
            <person name="Long P.F."/>
            <person name="Fiore M.F."/>
        </authorList>
    </citation>
    <scope>NUCLEOTIDE SEQUENCE [LARGE SCALE GENOMIC DNA]</scope>
    <source>
        <strain evidence="3 4">CENA392</strain>
    </source>
</reference>
<evidence type="ECO:0000259" key="2">
    <source>
        <dbReference type="Pfam" id="PF04273"/>
    </source>
</evidence>
<name>A0AAJ6NSC6_9CYAN</name>
<feature type="domain" description="Beta-lactamase hydrolase-like protein phosphatase-like" evidence="2">
    <location>
        <begin position="5"/>
        <end position="101"/>
    </location>
</feature>
<dbReference type="GO" id="GO:0016787">
    <property type="term" value="F:hydrolase activity"/>
    <property type="evidence" value="ECO:0007669"/>
    <property type="project" value="InterPro"/>
</dbReference>
<dbReference type="Gene3D" id="3.90.190.10">
    <property type="entry name" value="Protein tyrosine phosphatase superfamily"/>
    <property type="match status" value="1"/>
</dbReference>
<keyword evidence="1" id="KW-0472">Membrane</keyword>
<dbReference type="Proteomes" id="UP001223520">
    <property type="component" value="Chromosome"/>
</dbReference>
<gene>
    <name evidence="3" type="ORF">QI031_28720</name>
</gene>
<dbReference type="RefSeq" id="WP_281482956.1">
    <property type="nucleotide sequence ID" value="NZ_CP124543.1"/>
</dbReference>
<protein>
    <submittedName>
        <fullName evidence="3">Sulfur transferase domain-containing protein</fullName>
    </submittedName>
</protein>
<dbReference type="Pfam" id="PF04273">
    <property type="entry name" value="BLH_phosphatase"/>
    <property type="match status" value="1"/>
</dbReference>